<comment type="caution">
    <text evidence="9">The sequence shown here is derived from an EMBL/GenBank/DDBJ whole genome shotgun (WGS) entry which is preliminary data.</text>
</comment>
<dbReference type="SUPFAM" id="SSF50998">
    <property type="entry name" value="Quinoprotein alcohol dehydrogenase-like"/>
    <property type="match status" value="1"/>
</dbReference>
<evidence type="ECO:0000256" key="1">
    <source>
        <dbReference type="ARBA" id="ARBA00004561"/>
    </source>
</evidence>
<evidence type="ECO:0000256" key="7">
    <source>
        <dbReference type="SAM" id="SignalP"/>
    </source>
</evidence>
<dbReference type="GO" id="GO:0046872">
    <property type="term" value="F:metal ion binding"/>
    <property type="evidence" value="ECO:0007669"/>
    <property type="project" value="UniProtKB-KW"/>
</dbReference>
<evidence type="ECO:0000256" key="4">
    <source>
        <dbReference type="ARBA" id="ARBA00022723"/>
    </source>
</evidence>
<keyword evidence="3" id="KW-1029">Fimbrium biogenesis</keyword>
<dbReference type="GO" id="GO:0009289">
    <property type="term" value="C:pilus"/>
    <property type="evidence" value="ECO:0007669"/>
    <property type="project" value="UniProtKB-SubCell"/>
</dbReference>
<dbReference type="InterPro" id="IPR011047">
    <property type="entry name" value="Quinoprotein_ADH-like_sf"/>
</dbReference>
<evidence type="ECO:0000313" key="9">
    <source>
        <dbReference type="EMBL" id="TXS90029.1"/>
    </source>
</evidence>
<organism evidence="9 10">
    <name type="scientific">Parahaliea aestuarii</name>
    <dbReference type="NCBI Taxonomy" id="1852021"/>
    <lineage>
        <taxon>Bacteria</taxon>
        <taxon>Pseudomonadati</taxon>
        <taxon>Pseudomonadota</taxon>
        <taxon>Gammaproteobacteria</taxon>
        <taxon>Cellvibrionales</taxon>
        <taxon>Halieaceae</taxon>
        <taxon>Parahaliea</taxon>
    </lineage>
</organism>
<dbReference type="InterPro" id="IPR008707">
    <property type="entry name" value="B-propeller_PilY1"/>
</dbReference>
<dbReference type="EMBL" id="VRYZ01000007">
    <property type="protein sequence ID" value="TXS90029.1"/>
    <property type="molecule type" value="Genomic_DNA"/>
</dbReference>
<comment type="similarity">
    <text evidence="2">Belongs to the PilY1 family.</text>
</comment>
<evidence type="ECO:0000259" key="8">
    <source>
        <dbReference type="Pfam" id="PF05567"/>
    </source>
</evidence>
<evidence type="ECO:0000313" key="10">
    <source>
        <dbReference type="Proteomes" id="UP000321933"/>
    </source>
</evidence>
<keyword evidence="5" id="KW-0106">Calcium</keyword>
<evidence type="ECO:0000256" key="5">
    <source>
        <dbReference type="ARBA" id="ARBA00022837"/>
    </source>
</evidence>
<sequence length="918" mass="97210">MRKALCWQLVLLAILAPWAAADDVDIYRDASAGGYLLLALDLRPSAYEVACDSLDTCLPDNAALPALHSLLGDGHEGGVTHLDIALAQLLSHLSQPQLASLELALMLFVAGEERLPGIYSPLFEHRAELLEDLRALRDLTPPESASEISEDAVLAAWRDTLGEGELGRRFGQCPQRNRIRLVLRSASETGGTAAAASGAPFADLLDLLRPRAHSLAEPGLLSAAAGETVQVFLPLLGVAPGYTWPGNLKKYYLGSDQGEAAAPQGRYVDAAGEPVLQSEGAGAGRISPQALSDWTDPAALPSWAEGADGDYVRLGGFGDRLRQQAAGTAGRHLYLEPPTINPGEANPLIALSPDQATLDALPYLGGSLGAVDPAATLDWIHWLRGQDRDDTDGDGDTREVRPWLLGGLFHSRPLVLRYGPQMGDGVSGPRVRVFVGSGSGMLHAIDNTDGITEDAGREAFAYLPLEMLADQALRRAGLTTANQGLLYGVDGSPVALLRDHNGDGQIQVAEGDRALLYVGLRRGGAAYYALEVSDPAEAPSLRWKILPGGDYPELALSFAEPLVGRVQFEESPRDVVIVSAGYHGGRDAAGNPLGKDAGRAADPRGNALYMVDAFSGELLWKAVQGEGTARGDTRFEHPGLQHSIPSRPAALRDSRGLIYRLYVGDSGGNLWRVDVPPGEGEGHRRQHWSVTQLAAFSEADDSGDRRFFHPPDIVRARDGEGRPFDGVLIASGNRAAPNATETRDGLFYLRDYAVAPGAPLQVPQVLTAANLPDRSDCAVSGTGCEPGADDVAVARGWRLMFPGVGEKGLSAPLTEAGTAYLTSFVPATEEQRCTGSTGHSVLYRLRLSDAGAATDAGAAVRVGEGLSHGVIATGDGLLLPGVGAPGLDPDSSLPHKLIPQRGAVLYRLYWREPGRDDL</sequence>
<keyword evidence="6" id="KW-0281">Fimbrium</keyword>
<reference evidence="9 10" key="1">
    <citation type="submission" date="2019-08" db="EMBL/GenBank/DDBJ databases">
        <title>Parahaliea maris sp. nov., isolated from the surface seawater.</title>
        <authorList>
            <person name="Liu Y."/>
        </authorList>
    </citation>
    <scope>NUCLEOTIDE SEQUENCE [LARGE SCALE GENOMIC DNA]</scope>
    <source>
        <strain evidence="9 10">S2-26</strain>
    </source>
</reference>
<keyword evidence="4" id="KW-0479">Metal-binding</keyword>
<keyword evidence="7" id="KW-0732">Signal</keyword>
<evidence type="ECO:0000256" key="6">
    <source>
        <dbReference type="ARBA" id="ARBA00023263"/>
    </source>
</evidence>
<dbReference type="OrthoDB" id="7156875at2"/>
<feature type="chain" id="PRO_5022821972" description="PilY1 beta-propeller domain-containing protein" evidence="7">
    <location>
        <begin position="22"/>
        <end position="918"/>
    </location>
</feature>
<dbReference type="RefSeq" id="WP_148065291.1">
    <property type="nucleotide sequence ID" value="NZ_VRYZ01000007.1"/>
</dbReference>
<dbReference type="Proteomes" id="UP000321933">
    <property type="component" value="Unassembled WGS sequence"/>
</dbReference>
<name>A0A5C8ZQM2_9GAMM</name>
<feature type="signal peptide" evidence="7">
    <location>
        <begin position="1"/>
        <end position="21"/>
    </location>
</feature>
<evidence type="ECO:0000256" key="3">
    <source>
        <dbReference type="ARBA" id="ARBA00022558"/>
    </source>
</evidence>
<evidence type="ECO:0000256" key="2">
    <source>
        <dbReference type="ARBA" id="ARBA00008387"/>
    </source>
</evidence>
<keyword evidence="10" id="KW-1185">Reference proteome</keyword>
<proteinExistence type="inferred from homology"/>
<accession>A0A5C8ZQM2</accession>
<dbReference type="AlphaFoldDB" id="A0A5C8ZQM2"/>
<feature type="domain" description="PilY1 beta-propeller" evidence="8">
    <location>
        <begin position="431"/>
        <end position="675"/>
    </location>
</feature>
<protein>
    <recommendedName>
        <fullName evidence="8">PilY1 beta-propeller domain-containing protein</fullName>
    </recommendedName>
</protein>
<gene>
    <name evidence="9" type="ORF">FVW59_15615</name>
</gene>
<dbReference type="Pfam" id="PF05567">
    <property type="entry name" value="T4P_PilY1"/>
    <property type="match status" value="1"/>
</dbReference>
<comment type="subcellular location">
    <subcellularLocation>
        <location evidence="1">Fimbrium</location>
    </subcellularLocation>
</comment>